<dbReference type="InterPro" id="IPR050134">
    <property type="entry name" value="NAD-dep_sirtuin_deacylases"/>
</dbReference>
<evidence type="ECO:0000313" key="7">
    <source>
        <dbReference type="Proteomes" id="UP000523000"/>
    </source>
</evidence>
<dbReference type="EMBL" id="JACHVS010000001">
    <property type="protein sequence ID" value="MBB2994266.1"/>
    <property type="molecule type" value="Genomic_DNA"/>
</dbReference>
<dbReference type="InterPro" id="IPR026591">
    <property type="entry name" value="Sirtuin_cat_small_dom_sf"/>
</dbReference>
<evidence type="ECO:0000256" key="4">
    <source>
        <dbReference type="PROSITE-ProRule" id="PRU00236"/>
    </source>
</evidence>
<dbReference type="InterPro" id="IPR029035">
    <property type="entry name" value="DHS-like_NAD/FAD-binding_dom"/>
</dbReference>
<keyword evidence="2" id="KW-0808">Transferase</keyword>
<evidence type="ECO:0000256" key="2">
    <source>
        <dbReference type="ARBA" id="ARBA00022679"/>
    </source>
</evidence>
<feature type="binding site" evidence="4">
    <location>
        <position position="160"/>
    </location>
    <ligand>
        <name>Zn(2+)</name>
        <dbReference type="ChEBI" id="CHEBI:29105"/>
    </ligand>
</feature>
<dbReference type="PANTHER" id="PTHR11085:SF10">
    <property type="entry name" value="NAD-DEPENDENT PROTEIN DEACYLASE SIRTUIN-5, MITOCHONDRIAL-RELATED"/>
    <property type="match status" value="1"/>
</dbReference>
<feature type="binding site" evidence="4">
    <location>
        <position position="215"/>
    </location>
    <ligand>
        <name>Zn(2+)</name>
        <dbReference type="ChEBI" id="CHEBI:29105"/>
    </ligand>
</feature>
<proteinExistence type="predicted"/>
<dbReference type="Proteomes" id="UP000523000">
    <property type="component" value="Unassembled WGS sequence"/>
</dbReference>
<keyword evidence="4" id="KW-0479">Metal-binding</keyword>
<gene>
    <name evidence="6" type="ORF">E9229_000457</name>
</gene>
<reference evidence="6 7" key="1">
    <citation type="submission" date="2020-08" db="EMBL/GenBank/DDBJ databases">
        <title>Sequencing the genomes of 1000 actinobacteria strains.</title>
        <authorList>
            <person name="Klenk H.-P."/>
        </authorList>
    </citation>
    <scope>NUCLEOTIDE SEQUENCE [LARGE SCALE GENOMIC DNA]</scope>
    <source>
        <strain evidence="6 7">DSM 22826</strain>
    </source>
</reference>
<dbReference type="SUPFAM" id="SSF52467">
    <property type="entry name" value="DHS-like NAD/FAD-binding domain"/>
    <property type="match status" value="1"/>
</dbReference>
<keyword evidence="3" id="KW-0520">NAD</keyword>
<sequence>MSMLHEGKLGVEMAHRAALRSIERVVGETAPLQDPLVASRGIRKMLERGSVLVLTGAGVSTDSGIPDYRGPRGSLRRHRPMTYQEFLHEPAARHRYWARSFVGWRHMDQAVPNPIHHHLAHWETSGKISGIVTQNVDGLHVAAGSHTVIALHGDMEHIRCLDCGAMEERRSLDLRLHRANPGYLERIDLDPSLVNPDGDVSQDQAHVDEFMMVGCAACGSEALKPNVVYFGENVPPERKALIRELEARSSALLVIGSSLAVMSGYKLLLDARAAGKGVGLINGGPTRGDAKADFRWRTNIVQALQSLDAPSGRIGHRPP</sequence>
<name>A0A839QJQ7_9MICC</name>
<dbReference type="GO" id="GO:0017136">
    <property type="term" value="F:histone deacetylase activity, NAD-dependent"/>
    <property type="evidence" value="ECO:0007669"/>
    <property type="project" value="TreeGrafter"/>
</dbReference>
<feature type="binding site" evidence="4">
    <location>
        <position position="218"/>
    </location>
    <ligand>
        <name>Zn(2+)</name>
        <dbReference type="ChEBI" id="CHEBI:29105"/>
    </ligand>
</feature>
<dbReference type="GO" id="GO:0070403">
    <property type="term" value="F:NAD+ binding"/>
    <property type="evidence" value="ECO:0007669"/>
    <property type="project" value="InterPro"/>
</dbReference>
<dbReference type="PANTHER" id="PTHR11085">
    <property type="entry name" value="NAD-DEPENDENT PROTEIN DEACYLASE SIRTUIN-5, MITOCHONDRIAL-RELATED"/>
    <property type="match status" value="1"/>
</dbReference>
<dbReference type="GO" id="GO:0046872">
    <property type="term" value="F:metal ion binding"/>
    <property type="evidence" value="ECO:0007669"/>
    <property type="project" value="UniProtKB-KW"/>
</dbReference>
<organism evidence="6 7">
    <name type="scientific">Paeniglutamicibacter cryotolerans</name>
    <dbReference type="NCBI Taxonomy" id="670079"/>
    <lineage>
        <taxon>Bacteria</taxon>
        <taxon>Bacillati</taxon>
        <taxon>Actinomycetota</taxon>
        <taxon>Actinomycetes</taxon>
        <taxon>Micrococcales</taxon>
        <taxon>Micrococcaceae</taxon>
        <taxon>Paeniglutamicibacter</taxon>
    </lineage>
</organism>
<feature type="domain" description="Deacetylase sirtuin-type" evidence="5">
    <location>
        <begin position="31"/>
        <end position="319"/>
    </location>
</feature>
<dbReference type="EC" id="2.3.1.286" evidence="1"/>
<dbReference type="Gene3D" id="3.40.50.1220">
    <property type="entry name" value="TPP-binding domain"/>
    <property type="match status" value="1"/>
</dbReference>
<evidence type="ECO:0000256" key="1">
    <source>
        <dbReference type="ARBA" id="ARBA00012928"/>
    </source>
</evidence>
<keyword evidence="7" id="KW-1185">Reference proteome</keyword>
<protein>
    <recommendedName>
        <fullName evidence="1">protein acetyllysine N-acetyltransferase</fullName>
        <ecNumber evidence="1">2.3.1.286</ecNumber>
    </recommendedName>
</protein>
<dbReference type="AlphaFoldDB" id="A0A839QJQ7"/>
<comment type="caution">
    <text evidence="6">The sequence shown here is derived from an EMBL/GenBank/DDBJ whole genome shotgun (WGS) entry which is preliminary data.</text>
</comment>
<dbReference type="InterPro" id="IPR026590">
    <property type="entry name" value="Ssirtuin_cat_dom"/>
</dbReference>
<feature type="binding site" evidence="4">
    <location>
        <position position="163"/>
    </location>
    <ligand>
        <name>Zn(2+)</name>
        <dbReference type="ChEBI" id="CHEBI:29105"/>
    </ligand>
</feature>
<dbReference type="Pfam" id="PF02146">
    <property type="entry name" value="SIR2"/>
    <property type="match status" value="1"/>
</dbReference>
<dbReference type="PROSITE" id="PS50305">
    <property type="entry name" value="SIRTUIN"/>
    <property type="match status" value="1"/>
</dbReference>
<evidence type="ECO:0000313" key="6">
    <source>
        <dbReference type="EMBL" id="MBB2994266.1"/>
    </source>
</evidence>
<feature type="active site" description="Proton acceptor" evidence="4">
    <location>
        <position position="152"/>
    </location>
</feature>
<dbReference type="InterPro" id="IPR003000">
    <property type="entry name" value="Sirtuin"/>
</dbReference>
<evidence type="ECO:0000256" key="3">
    <source>
        <dbReference type="ARBA" id="ARBA00023027"/>
    </source>
</evidence>
<dbReference type="Gene3D" id="3.30.1600.10">
    <property type="entry name" value="SIR2/SIRT2 'Small Domain"/>
    <property type="match status" value="1"/>
</dbReference>
<keyword evidence="4" id="KW-0862">Zinc</keyword>
<accession>A0A839QJQ7</accession>
<evidence type="ECO:0000259" key="5">
    <source>
        <dbReference type="PROSITE" id="PS50305"/>
    </source>
</evidence>